<proteinExistence type="predicted"/>
<accession>A0A840IJH0</accession>
<dbReference type="Proteomes" id="UP000585272">
    <property type="component" value="Unassembled WGS sequence"/>
</dbReference>
<protein>
    <submittedName>
        <fullName evidence="2">Uncharacterized protein</fullName>
    </submittedName>
</protein>
<dbReference type="AlphaFoldDB" id="A0A840IJH0"/>
<sequence length="30" mass="3408">MPRLPPFHPDDPTDTDLSLLTSEIETTLVR</sequence>
<evidence type="ECO:0000313" key="2">
    <source>
        <dbReference type="EMBL" id="MBB4664323.1"/>
    </source>
</evidence>
<evidence type="ECO:0000256" key="1">
    <source>
        <dbReference type="SAM" id="MobiDB-lite"/>
    </source>
</evidence>
<reference evidence="2 3" key="1">
    <citation type="submission" date="2020-08" db="EMBL/GenBank/DDBJ databases">
        <title>Genomic Encyclopedia of Archaeal and Bacterial Type Strains, Phase II (KMG-II): from individual species to whole genera.</title>
        <authorList>
            <person name="Goeker M."/>
        </authorList>
    </citation>
    <scope>NUCLEOTIDE SEQUENCE [LARGE SCALE GENOMIC DNA]</scope>
    <source>
        <strain evidence="2 3">DSM 23288</strain>
    </source>
</reference>
<dbReference type="EMBL" id="JACHNU010000006">
    <property type="protein sequence ID" value="MBB4664323.1"/>
    <property type="molecule type" value="Genomic_DNA"/>
</dbReference>
<feature type="compositionally biased region" description="Low complexity" evidence="1">
    <location>
        <begin position="15"/>
        <end position="30"/>
    </location>
</feature>
<gene>
    <name evidence="2" type="ORF">BDZ31_003926</name>
</gene>
<name>A0A840IJH0_9ACTN</name>
<evidence type="ECO:0000313" key="3">
    <source>
        <dbReference type="Proteomes" id="UP000585272"/>
    </source>
</evidence>
<comment type="caution">
    <text evidence="2">The sequence shown here is derived from an EMBL/GenBank/DDBJ whole genome shotgun (WGS) entry which is preliminary data.</text>
</comment>
<organism evidence="2 3">
    <name type="scientific">Conexibacter arvalis</name>
    <dbReference type="NCBI Taxonomy" id="912552"/>
    <lineage>
        <taxon>Bacteria</taxon>
        <taxon>Bacillati</taxon>
        <taxon>Actinomycetota</taxon>
        <taxon>Thermoleophilia</taxon>
        <taxon>Solirubrobacterales</taxon>
        <taxon>Conexibacteraceae</taxon>
        <taxon>Conexibacter</taxon>
    </lineage>
</organism>
<feature type="region of interest" description="Disordered" evidence="1">
    <location>
        <begin position="1"/>
        <end position="30"/>
    </location>
</feature>
<keyword evidence="3" id="KW-1185">Reference proteome</keyword>